<keyword evidence="2" id="KW-1185">Reference proteome</keyword>
<protein>
    <submittedName>
        <fullName evidence="1">Uncharacterized protein</fullName>
    </submittedName>
</protein>
<proteinExistence type="predicted"/>
<gene>
    <name evidence="1" type="ORF">EK21DRAFT_55191</name>
</gene>
<evidence type="ECO:0000313" key="2">
    <source>
        <dbReference type="Proteomes" id="UP000799777"/>
    </source>
</evidence>
<organism evidence="1 2">
    <name type="scientific">Setomelanomma holmii</name>
    <dbReference type="NCBI Taxonomy" id="210430"/>
    <lineage>
        <taxon>Eukaryota</taxon>
        <taxon>Fungi</taxon>
        <taxon>Dikarya</taxon>
        <taxon>Ascomycota</taxon>
        <taxon>Pezizomycotina</taxon>
        <taxon>Dothideomycetes</taxon>
        <taxon>Pleosporomycetidae</taxon>
        <taxon>Pleosporales</taxon>
        <taxon>Pleosporineae</taxon>
        <taxon>Phaeosphaeriaceae</taxon>
        <taxon>Setomelanomma</taxon>
    </lineage>
</organism>
<accession>A0A9P4HKE0</accession>
<reference evidence="1" key="1">
    <citation type="journal article" date="2020" name="Stud. Mycol.">
        <title>101 Dothideomycetes genomes: a test case for predicting lifestyles and emergence of pathogens.</title>
        <authorList>
            <person name="Haridas S."/>
            <person name="Albert R."/>
            <person name="Binder M."/>
            <person name="Bloem J."/>
            <person name="Labutti K."/>
            <person name="Salamov A."/>
            <person name="Andreopoulos B."/>
            <person name="Baker S."/>
            <person name="Barry K."/>
            <person name="Bills G."/>
            <person name="Bluhm B."/>
            <person name="Cannon C."/>
            <person name="Castanera R."/>
            <person name="Culley D."/>
            <person name="Daum C."/>
            <person name="Ezra D."/>
            <person name="Gonzalez J."/>
            <person name="Henrissat B."/>
            <person name="Kuo A."/>
            <person name="Liang C."/>
            <person name="Lipzen A."/>
            <person name="Lutzoni F."/>
            <person name="Magnuson J."/>
            <person name="Mondo S."/>
            <person name="Nolan M."/>
            <person name="Ohm R."/>
            <person name="Pangilinan J."/>
            <person name="Park H.-J."/>
            <person name="Ramirez L."/>
            <person name="Alfaro M."/>
            <person name="Sun H."/>
            <person name="Tritt A."/>
            <person name="Yoshinaga Y."/>
            <person name="Zwiers L.-H."/>
            <person name="Turgeon B."/>
            <person name="Goodwin S."/>
            <person name="Spatafora J."/>
            <person name="Crous P."/>
            <person name="Grigoriev I."/>
        </authorList>
    </citation>
    <scope>NUCLEOTIDE SEQUENCE</scope>
    <source>
        <strain evidence="1">CBS 110217</strain>
    </source>
</reference>
<comment type="caution">
    <text evidence="1">The sequence shown here is derived from an EMBL/GenBank/DDBJ whole genome shotgun (WGS) entry which is preliminary data.</text>
</comment>
<dbReference type="AlphaFoldDB" id="A0A9P4HKE0"/>
<dbReference type="EMBL" id="ML978159">
    <property type="protein sequence ID" value="KAF2034807.1"/>
    <property type="molecule type" value="Genomic_DNA"/>
</dbReference>
<name>A0A9P4HKE0_9PLEO</name>
<dbReference type="Proteomes" id="UP000799777">
    <property type="component" value="Unassembled WGS sequence"/>
</dbReference>
<sequence>MAAANASTTHNLSVLRPQQPYTAAFLAHLSTFILHTPRPRLKSLFHPTLPSAPNIPALSLDLESPKPDALTLAACRNPIRILNRHAALASPDTIPYALGLLLRFRMIPRDSCDISDETWIIVAVYLACKWLTKGGEERLKCWAALLEANAKRLANAEKDILELLDHRIWILDAEYIACKSKSDEIWREVYSKVARPSHPPFMSNKFGRLG</sequence>
<dbReference type="OrthoDB" id="3677062at2759"/>
<evidence type="ECO:0000313" key="1">
    <source>
        <dbReference type="EMBL" id="KAF2034807.1"/>
    </source>
</evidence>